<dbReference type="Proteomes" id="UP000663864">
    <property type="component" value="Unassembled WGS sequence"/>
</dbReference>
<organism evidence="4 5">
    <name type="scientific">Rotaria sordida</name>
    <dbReference type="NCBI Taxonomy" id="392033"/>
    <lineage>
        <taxon>Eukaryota</taxon>
        <taxon>Metazoa</taxon>
        <taxon>Spiralia</taxon>
        <taxon>Gnathifera</taxon>
        <taxon>Rotifera</taxon>
        <taxon>Eurotatoria</taxon>
        <taxon>Bdelloidea</taxon>
        <taxon>Philodinida</taxon>
        <taxon>Philodinidae</taxon>
        <taxon>Rotaria</taxon>
    </lineage>
</organism>
<name>A0A818XBQ8_9BILA</name>
<evidence type="ECO:0000256" key="1">
    <source>
        <dbReference type="PIRSR" id="PIRSR613078-1"/>
    </source>
</evidence>
<evidence type="ECO:0000313" key="4">
    <source>
        <dbReference type="EMBL" id="CAF3736940.1"/>
    </source>
</evidence>
<evidence type="ECO:0000313" key="3">
    <source>
        <dbReference type="EMBL" id="CAF1131868.1"/>
    </source>
</evidence>
<dbReference type="PANTHER" id="PTHR47927">
    <property type="entry name" value="PUTATIVE-RELATED"/>
    <property type="match status" value="1"/>
</dbReference>
<dbReference type="EMBL" id="CAJNOT010001030">
    <property type="protein sequence ID" value="CAF1131868.1"/>
    <property type="molecule type" value="Genomic_DNA"/>
</dbReference>
<comment type="caution">
    <text evidence="4">The sequence shown here is derived from an EMBL/GenBank/DDBJ whole genome shotgun (WGS) entry which is preliminary data.</text>
</comment>
<feature type="binding site" evidence="2">
    <location>
        <position position="68"/>
    </location>
    <ligand>
        <name>substrate</name>
    </ligand>
</feature>
<sequence length="232" mass="26772">MTNIFPRVHLYFIRHGESEANIQGIYICGQSIPCPLTPLGTEQAVLLGKRLKYENIKFDYFLCSTAMRAKQTADIVLEIINIDSSKLITSNALLEQSQGSWEGINRRECYTDEIIQKMSELHMEFSAPNGESIRMVQKRAIEFLELYIEQAKKQSIEENREISIIIFTHANLIRAVLQYYLQSNPKYTWLINQNNTAISEILFNQYGMSLVRVNDTGHLTFLIPKLSEKNLM</sequence>
<feature type="binding site" evidence="2">
    <location>
        <begin position="14"/>
        <end position="21"/>
    </location>
    <ligand>
        <name>substrate</name>
    </ligand>
</feature>
<dbReference type="Pfam" id="PF00300">
    <property type="entry name" value="His_Phos_1"/>
    <property type="match status" value="1"/>
</dbReference>
<gene>
    <name evidence="4" type="ORF">JBS370_LOCUS11761</name>
    <name evidence="3" type="ORF">ZHD862_LOCUS19179</name>
</gene>
<evidence type="ECO:0000256" key="2">
    <source>
        <dbReference type="PIRSR" id="PIRSR613078-2"/>
    </source>
</evidence>
<evidence type="ECO:0000313" key="5">
    <source>
        <dbReference type="Proteomes" id="UP000663836"/>
    </source>
</evidence>
<dbReference type="InterPro" id="IPR013078">
    <property type="entry name" value="His_Pase_superF_clade-1"/>
</dbReference>
<dbReference type="PIRSF" id="PIRSF000709">
    <property type="entry name" value="6PFK_2-Ptase"/>
    <property type="match status" value="1"/>
</dbReference>
<dbReference type="SMART" id="SM00855">
    <property type="entry name" value="PGAM"/>
    <property type="match status" value="1"/>
</dbReference>
<dbReference type="Proteomes" id="UP000663836">
    <property type="component" value="Unassembled WGS sequence"/>
</dbReference>
<dbReference type="PANTHER" id="PTHR47927:SF2">
    <property type="entry name" value="PHOSPHOGLYCERATE MUTASE FAMILY PROTEIN"/>
    <property type="match status" value="1"/>
</dbReference>
<protein>
    <recommendedName>
        <fullName evidence="6">Phosphoglycerate mutase</fullName>
    </recommendedName>
</protein>
<feature type="active site" description="Tele-phosphohistidine intermediate" evidence="1">
    <location>
        <position position="15"/>
    </location>
</feature>
<evidence type="ECO:0008006" key="6">
    <source>
        <dbReference type="Google" id="ProtNLM"/>
    </source>
</evidence>
<dbReference type="InterPro" id="IPR029033">
    <property type="entry name" value="His_PPase_superfam"/>
</dbReference>
<feature type="active site" description="Proton donor/acceptor" evidence="1">
    <location>
        <position position="95"/>
    </location>
</feature>
<dbReference type="Gene3D" id="3.40.50.1240">
    <property type="entry name" value="Phosphoglycerate mutase-like"/>
    <property type="match status" value="1"/>
</dbReference>
<dbReference type="CDD" id="cd07067">
    <property type="entry name" value="HP_PGM_like"/>
    <property type="match status" value="1"/>
</dbReference>
<dbReference type="AlphaFoldDB" id="A0A818XBQ8"/>
<reference evidence="4" key="1">
    <citation type="submission" date="2021-02" db="EMBL/GenBank/DDBJ databases">
        <authorList>
            <person name="Nowell W R."/>
        </authorList>
    </citation>
    <scope>NUCLEOTIDE SEQUENCE</scope>
</reference>
<proteinExistence type="predicted"/>
<accession>A0A818XBQ8</accession>
<dbReference type="EMBL" id="CAJOBD010000923">
    <property type="protein sequence ID" value="CAF3736940.1"/>
    <property type="molecule type" value="Genomic_DNA"/>
</dbReference>
<dbReference type="SUPFAM" id="SSF53254">
    <property type="entry name" value="Phosphoglycerate mutase-like"/>
    <property type="match status" value="1"/>
</dbReference>